<comment type="similarity">
    <text evidence="3">Belongs to the class II aldolase/RraA-like family.</text>
</comment>
<dbReference type="CDD" id="cd16841">
    <property type="entry name" value="RraA_family"/>
    <property type="match status" value="1"/>
</dbReference>
<proteinExistence type="inferred from homology"/>
<sequence>MCRGCQRFFRSSGWGVSGMAVDLDCEELASEELIASLREVELPTLGHFLEDGFCTPRMVPINEGPQMVGPARTLDLREPDALAVNRALHALRPGDVLVIRVASGLHAPVGAVTAAAAIAQGAAGIVVDGPVTDAAALRNVQDRLPVFATGLIARTTKRTGSLGDDVLDCEVEIDGVTVRPGDLVLGDRQGVLVLPPTGPGNEVLQAALASDWGEPELLARIAAGEDLRELLPG</sequence>
<evidence type="ECO:0000256" key="12">
    <source>
        <dbReference type="ARBA" id="ARBA00047973"/>
    </source>
</evidence>
<keyword evidence="13" id="KW-0479">Metal-binding</keyword>
<comment type="catalytic activity">
    <reaction evidence="12">
        <text>oxaloacetate + H(+) = pyruvate + CO2</text>
        <dbReference type="Rhea" id="RHEA:15641"/>
        <dbReference type="ChEBI" id="CHEBI:15361"/>
        <dbReference type="ChEBI" id="CHEBI:15378"/>
        <dbReference type="ChEBI" id="CHEBI:16452"/>
        <dbReference type="ChEBI" id="CHEBI:16526"/>
        <dbReference type="EC" id="4.1.1.112"/>
    </reaction>
</comment>
<dbReference type="EMBL" id="FXZE01000007">
    <property type="protein sequence ID" value="SMX85550.1"/>
    <property type="molecule type" value="Genomic_DNA"/>
</dbReference>
<evidence type="ECO:0000256" key="1">
    <source>
        <dbReference type="ARBA" id="ARBA00001342"/>
    </source>
</evidence>
<evidence type="ECO:0000256" key="10">
    <source>
        <dbReference type="ARBA" id="ARBA00030169"/>
    </source>
</evidence>
<comment type="cofactor">
    <cofactor evidence="2">
        <name>a divalent metal cation</name>
        <dbReference type="ChEBI" id="CHEBI:60240"/>
    </cofactor>
</comment>
<dbReference type="Proteomes" id="UP000234342">
    <property type="component" value="Unassembled WGS sequence"/>
</dbReference>
<comment type="subunit">
    <text evidence="4">Homotrimer.</text>
</comment>
<dbReference type="GO" id="GO:0047443">
    <property type="term" value="F:4-hydroxy-4-methyl-2-oxoglutarate aldolase activity"/>
    <property type="evidence" value="ECO:0007669"/>
    <property type="project" value="UniProtKB-EC"/>
</dbReference>
<dbReference type="EC" id="4.1.1.112" evidence="6"/>
<name>A0A2H1JDK5_9MICO</name>
<evidence type="ECO:0000256" key="13">
    <source>
        <dbReference type="PIRSR" id="PIRSR605493-1"/>
    </source>
</evidence>
<organism evidence="14 15">
    <name type="scientific">Brevibacterium antiquum</name>
    <dbReference type="NCBI Taxonomy" id="234835"/>
    <lineage>
        <taxon>Bacteria</taxon>
        <taxon>Bacillati</taxon>
        <taxon>Actinomycetota</taxon>
        <taxon>Actinomycetes</taxon>
        <taxon>Micrococcales</taxon>
        <taxon>Brevibacteriaceae</taxon>
        <taxon>Brevibacterium</taxon>
    </lineage>
</organism>
<evidence type="ECO:0000256" key="3">
    <source>
        <dbReference type="ARBA" id="ARBA00008621"/>
    </source>
</evidence>
<dbReference type="GO" id="GO:0046872">
    <property type="term" value="F:metal ion binding"/>
    <property type="evidence" value="ECO:0007669"/>
    <property type="project" value="UniProtKB-KW"/>
</dbReference>
<comment type="catalytic activity">
    <reaction evidence="1">
        <text>4-hydroxy-4-methyl-2-oxoglutarate = 2 pyruvate</text>
        <dbReference type="Rhea" id="RHEA:22748"/>
        <dbReference type="ChEBI" id="CHEBI:15361"/>
        <dbReference type="ChEBI" id="CHEBI:58276"/>
        <dbReference type="EC" id="4.1.3.17"/>
    </reaction>
</comment>
<evidence type="ECO:0000313" key="15">
    <source>
        <dbReference type="Proteomes" id="UP000234342"/>
    </source>
</evidence>
<dbReference type="EC" id="4.1.3.17" evidence="5"/>
<dbReference type="Pfam" id="PF03737">
    <property type="entry name" value="RraA-like"/>
    <property type="match status" value="1"/>
</dbReference>
<dbReference type="Gene3D" id="3.50.30.40">
    <property type="entry name" value="Ribonuclease E inhibitor RraA/RraA-like"/>
    <property type="match status" value="1"/>
</dbReference>
<keyword evidence="15" id="KW-1185">Reference proteome</keyword>
<feature type="binding site" evidence="13">
    <location>
        <position position="133"/>
    </location>
    <ligand>
        <name>Mg(2+)</name>
        <dbReference type="ChEBI" id="CHEBI:18420"/>
    </ligand>
</feature>
<evidence type="ECO:0000256" key="2">
    <source>
        <dbReference type="ARBA" id="ARBA00001968"/>
    </source>
</evidence>
<evidence type="ECO:0000256" key="11">
    <source>
        <dbReference type="ARBA" id="ARBA00032305"/>
    </source>
</evidence>
<evidence type="ECO:0000313" key="14">
    <source>
        <dbReference type="EMBL" id="SMX85550.1"/>
    </source>
</evidence>
<dbReference type="InterPro" id="IPR005493">
    <property type="entry name" value="RraA/RraA-like"/>
</dbReference>
<protein>
    <recommendedName>
        <fullName evidence="7">Putative 4-hydroxy-4-methyl-2-oxoglutarate aldolase</fullName>
        <ecNumber evidence="6">4.1.1.112</ecNumber>
        <ecNumber evidence="5">4.1.3.17</ecNumber>
    </recommendedName>
    <alternativeName>
        <fullName evidence="11">Oxaloacetate decarboxylase</fullName>
    </alternativeName>
    <alternativeName>
        <fullName evidence="9">Regulator of ribonuclease activity homolog</fullName>
    </alternativeName>
    <alternativeName>
        <fullName evidence="10">RraA-like protein</fullName>
    </alternativeName>
</protein>
<reference evidence="15" key="1">
    <citation type="submission" date="2017-03" db="EMBL/GenBank/DDBJ databases">
        <authorList>
            <person name="Monnet C."/>
        </authorList>
    </citation>
    <scope>NUCLEOTIDE SEQUENCE [LARGE SCALE GENOMIC DNA]</scope>
    <source>
        <strain evidence="15">P10</strain>
    </source>
</reference>
<dbReference type="GO" id="GO:0008948">
    <property type="term" value="F:oxaloacetate decarboxylase activity"/>
    <property type="evidence" value="ECO:0007669"/>
    <property type="project" value="UniProtKB-EC"/>
</dbReference>
<comment type="cofactor">
    <cofactor evidence="13">
        <name>Mg(2+)</name>
        <dbReference type="ChEBI" id="CHEBI:18420"/>
    </cofactor>
</comment>
<dbReference type="SUPFAM" id="SSF89562">
    <property type="entry name" value="RraA-like"/>
    <property type="match status" value="1"/>
</dbReference>
<evidence type="ECO:0000256" key="7">
    <source>
        <dbReference type="ARBA" id="ARBA00016549"/>
    </source>
</evidence>
<evidence type="ECO:0000256" key="6">
    <source>
        <dbReference type="ARBA" id="ARBA00012947"/>
    </source>
</evidence>
<evidence type="ECO:0000256" key="9">
    <source>
        <dbReference type="ARBA" id="ARBA00029596"/>
    </source>
</evidence>
<dbReference type="InterPro" id="IPR036704">
    <property type="entry name" value="RraA/RraA-like_sf"/>
</dbReference>
<comment type="function">
    <text evidence="8">Catalyzes the aldol cleavage of 4-hydroxy-4-methyl-2-oxoglutarate (HMG) into 2 molecules of pyruvate. Also contains a secondary oxaloacetate (OAA) decarboxylase activity due to the common pyruvate enolate transition state formed following C-C bond cleavage in the retro-aldol and decarboxylation reactions.</text>
</comment>
<keyword evidence="13" id="KW-0460">Magnesium</keyword>
<gene>
    <name evidence="14" type="ORF">BANT10_01898</name>
</gene>
<dbReference type="AlphaFoldDB" id="A0A2H1JDK5"/>
<accession>A0A2H1JDK5</accession>
<dbReference type="PANTHER" id="PTHR33254:SF4">
    <property type="entry name" value="4-HYDROXY-4-METHYL-2-OXOGLUTARATE ALDOLASE 3-RELATED"/>
    <property type="match status" value="1"/>
</dbReference>
<evidence type="ECO:0000256" key="5">
    <source>
        <dbReference type="ARBA" id="ARBA00012213"/>
    </source>
</evidence>
<evidence type="ECO:0000256" key="4">
    <source>
        <dbReference type="ARBA" id="ARBA00011233"/>
    </source>
</evidence>
<dbReference type="PANTHER" id="PTHR33254">
    <property type="entry name" value="4-HYDROXY-4-METHYL-2-OXOGLUTARATE ALDOLASE 3-RELATED"/>
    <property type="match status" value="1"/>
</dbReference>
<evidence type="ECO:0000256" key="8">
    <source>
        <dbReference type="ARBA" id="ARBA00025046"/>
    </source>
</evidence>